<protein>
    <recommendedName>
        <fullName evidence="1">Protein NO VEIN C-terminal domain-containing protein</fullName>
    </recommendedName>
</protein>
<comment type="caution">
    <text evidence="2">The sequence shown here is derived from an EMBL/GenBank/DDBJ whole genome shotgun (WGS) entry which is preliminary data.</text>
</comment>
<evidence type="ECO:0000313" key="2">
    <source>
        <dbReference type="EMBL" id="CAF4383454.1"/>
    </source>
</evidence>
<dbReference type="AlphaFoldDB" id="A0A820N8I8"/>
<sequence length="79" mass="9193">TTFERIRISTLTGLNLYPLPPSSITINPTVNVVDNSTGRQGEELVFRFLQWKHPNKRVEWMNVKQESGLPYDIQIRTHN</sequence>
<gene>
    <name evidence="2" type="ORF">JBS370_LOCUS42927</name>
</gene>
<evidence type="ECO:0000259" key="1">
    <source>
        <dbReference type="Pfam" id="PF13020"/>
    </source>
</evidence>
<feature type="domain" description="Protein NO VEIN C-terminal" evidence="1">
    <location>
        <begin position="41"/>
        <end position="77"/>
    </location>
</feature>
<organism evidence="2 3">
    <name type="scientific">Rotaria sordida</name>
    <dbReference type="NCBI Taxonomy" id="392033"/>
    <lineage>
        <taxon>Eukaryota</taxon>
        <taxon>Metazoa</taxon>
        <taxon>Spiralia</taxon>
        <taxon>Gnathifera</taxon>
        <taxon>Rotifera</taxon>
        <taxon>Eurotatoria</taxon>
        <taxon>Bdelloidea</taxon>
        <taxon>Philodinida</taxon>
        <taxon>Philodinidae</taxon>
        <taxon>Rotaria</taxon>
    </lineage>
</organism>
<feature type="non-terminal residue" evidence="2">
    <location>
        <position position="79"/>
    </location>
</feature>
<accession>A0A820N8I8</accession>
<dbReference type="InterPro" id="IPR024975">
    <property type="entry name" value="NOV_C"/>
</dbReference>
<feature type="non-terminal residue" evidence="2">
    <location>
        <position position="1"/>
    </location>
</feature>
<dbReference type="EMBL" id="CAJOBD010061140">
    <property type="protein sequence ID" value="CAF4383454.1"/>
    <property type="molecule type" value="Genomic_DNA"/>
</dbReference>
<dbReference type="Proteomes" id="UP000663836">
    <property type="component" value="Unassembled WGS sequence"/>
</dbReference>
<dbReference type="Pfam" id="PF13020">
    <property type="entry name" value="NOV_C"/>
    <property type="match status" value="1"/>
</dbReference>
<reference evidence="2" key="1">
    <citation type="submission" date="2021-02" db="EMBL/GenBank/DDBJ databases">
        <authorList>
            <person name="Nowell W R."/>
        </authorList>
    </citation>
    <scope>NUCLEOTIDE SEQUENCE</scope>
</reference>
<proteinExistence type="predicted"/>
<evidence type="ECO:0000313" key="3">
    <source>
        <dbReference type="Proteomes" id="UP000663836"/>
    </source>
</evidence>
<name>A0A820N8I8_9BILA</name>